<reference evidence="3" key="1">
    <citation type="submission" date="2021-07" db="EMBL/GenBank/DDBJ databases">
        <title>Aureisphaera sp. CAU 1614 isolated from sea sediment.</title>
        <authorList>
            <person name="Kim W."/>
        </authorList>
    </citation>
    <scope>NUCLEOTIDE SEQUENCE</scope>
    <source>
        <strain evidence="3">CAU 1614</strain>
    </source>
</reference>
<dbReference type="Proteomes" id="UP001138686">
    <property type="component" value="Unassembled WGS sequence"/>
</dbReference>
<organism evidence="3 4">
    <name type="scientific">Halomarinibacterium sedimenti</name>
    <dbReference type="NCBI Taxonomy" id="2857106"/>
    <lineage>
        <taxon>Bacteria</taxon>
        <taxon>Pseudomonadati</taxon>
        <taxon>Bacteroidota</taxon>
        <taxon>Flavobacteriia</taxon>
        <taxon>Flavobacteriales</taxon>
        <taxon>Flavobacteriaceae</taxon>
        <taxon>Halomarinibacterium</taxon>
    </lineage>
</organism>
<keyword evidence="4" id="KW-1185">Reference proteome</keyword>
<dbReference type="PANTHER" id="PTHR43584">
    <property type="entry name" value="NUCLEOTIDYL TRANSFERASE"/>
    <property type="match status" value="1"/>
</dbReference>
<dbReference type="InterPro" id="IPR005835">
    <property type="entry name" value="NTP_transferase_dom"/>
</dbReference>
<dbReference type="EMBL" id="JAHWDP010000002">
    <property type="protein sequence ID" value="MBW2937577.1"/>
    <property type="molecule type" value="Genomic_DNA"/>
</dbReference>
<dbReference type="RefSeq" id="WP_219051997.1">
    <property type="nucleotide sequence ID" value="NZ_JAHWDP010000002.1"/>
</dbReference>
<dbReference type="Pfam" id="PF00483">
    <property type="entry name" value="NTP_transferase"/>
    <property type="match status" value="1"/>
</dbReference>
<sequence length="274" mass="31062">MKHNTLIILAAGASSRMKKSLNDPKDFKGKALIPLGKGKPPVLTYLLNNSKEAGYQKIILVVGKDAEAFKSFIKNLKGFDEIEIVFATQEIPKDREKPLGTADAVFQTMEQYPELKEEVFTVCNSDNLYSVKALQWLRDEPTPNAFISYDRDGLQFPQEKILSFALVVLNKDGYLTAIIEKPTAEASENYKDTQGVFRVSMNLWKLHGADTYTYLRDCPLHHTRNEKELPNAILHMIKKGILVKSIPLKEHVPDLTNSKDIKIVENILKQFKNL</sequence>
<protein>
    <submittedName>
        <fullName evidence="3">NTP transferase domain-containing protein</fullName>
    </submittedName>
</protein>
<feature type="domain" description="Nucleotidyl transferase" evidence="2">
    <location>
        <begin position="7"/>
        <end position="191"/>
    </location>
</feature>
<keyword evidence="1 3" id="KW-0808">Transferase</keyword>
<gene>
    <name evidence="3" type="ORF">KXJ69_05635</name>
</gene>
<dbReference type="InterPro" id="IPR050065">
    <property type="entry name" value="GlmU-like"/>
</dbReference>
<proteinExistence type="predicted"/>
<name>A0A9X1JYJ2_9FLAO</name>
<evidence type="ECO:0000259" key="2">
    <source>
        <dbReference type="Pfam" id="PF00483"/>
    </source>
</evidence>
<comment type="caution">
    <text evidence="3">The sequence shown here is derived from an EMBL/GenBank/DDBJ whole genome shotgun (WGS) entry which is preliminary data.</text>
</comment>
<dbReference type="GO" id="GO:0016779">
    <property type="term" value="F:nucleotidyltransferase activity"/>
    <property type="evidence" value="ECO:0007669"/>
    <property type="project" value="UniProtKB-ARBA"/>
</dbReference>
<evidence type="ECO:0000313" key="4">
    <source>
        <dbReference type="Proteomes" id="UP001138686"/>
    </source>
</evidence>
<dbReference type="PANTHER" id="PTHR43584:SF8">
    <property type="entry name" value="N-ACETYLMURAMATE ALPHA-1-PHOSPHATE URIDYLYLTRANSFERASE"/>
    <property type="match status" value="1"/>
</dbReference>
<evidence type="ECO:0000256" key="1">
    <source>
        <dbReference type="ARBA" id="ARBA00022679"/>
    </source>
</evidence>
<accession>A0A9X1JYJ2</accession>
<evidence type="ECO:0000313" key="3">
    <source>
        <dbReference type="EMBL" id="MBW2937577.1"/>
    </source>
</evidence>
<dbReference type="AlphaFoldDB" id="A0A9X1JYJ2"/>